<reference evidence="2 4" key="1">
    <citation type="journal article" date="2012" name="Nature">
        <title>Algal genomes reveal evolutionary mosaicism and the fate of nucleomorphs.</title>
        <authorList>
            <consortium name="DOE Joint Genome Institute"/>
            <person name="Curtis B.A."/>
            <person name="Tanifuji G."/>
            <person name="Burki F."/>
            <person name="Gruber A."/>
            <person name="Irimia M."/>
            <person name="Maruyama S."/>
            <person name="Arias M.C."/>
            <person name="Ball S.G."/>
            <person name="Gile G.H."/>
            <person name="Hirakawa Y."/>
            <person name="Hopkins J.F."/>
            <person name="Kuo A."/>
            <person name="Rensing S.A."/>
            <person name="Schmutz J."/>
            <person name="Symeonidi A."/>
            <person name="Elias M."/>
            <person name="Eveleigh R.J."/>
            <person name="Herman E.K."/>
            <person name="Klute M.J."/>
            <person name="Nakayama T."/>
            <person name="Obornik M."/>
            <person name="Reyes-Prieto A."/>
            <person name="Armbrust E.V."/>
            <person name="Aves S.J."/>
            <person name="Beiko R.G."/>
            <person name="Coutinho P."/>
            <person name="Dacks J.B."/>
            <person name="Durnford D.G."/>
            <person name="Fast N.M."/>
            <person name="Green B.R."/>
            <person name="Grisdale C.J."/>
            <person name="Hempel F."/>
            <person name="Henrissat B."/>
            <person name="Hoppner M.P."/>
            <person name="Ishida K."/>
            <person name="Kim E."/>
            <person name="Koreny L."/>
            <person name="Kroth P.G."/>
            <person name="Liu Y."/>
            <person name="Malik S.B."/>
            <person name="Maier U.G."/>
            <person name="McRose D."/>
            <person name="Mock T."/>
            <person name="Neilson J.A."/>
            <person name="Onodera N.T."/>
            <person name="Poole A.M."/>
            <person name="Pritham E.J."/>
            <person name="Richards T.A."/>
            <person name="Rocap G."/>
            <person name="Roy S.W."/>
            <person name="Sarai C."/>
            <person name="Schaack S."/>
            <person name="Shirato S."/>
            <person name="Slamovits C.H."/>
            <person name="Spencer D.F."/>
            <person name="Suzuki S."/>
            <person name="Worden A.Z."/>
            <person name="Zauner S."/>
            <person name="Barry K."/>
            <person name="Bell C."/>
            <person name="Bharti A.K."/>
            <person name="Crow J.A."/>
            <person name="Grimwood J."/>
            <person name="Kramer R."/>
            <person name="Lindquist E."/>
            <person name="Lucas S."/>
            <person name="Salamov A."/>
            <person name="McFadden G.I."/>
            <person name="Lane C.E."/>
            <person name="Keeling P.J."/>
            <person name="Gray M.W."/>
            <person name="Grigoriev I.V."/>
            <person name="Archibald J.M."/>
        </authorList>
    </citation>
    <scope>NUCLEOTIDE SEQUENCE</scope>
    <source>
        <strain evidence="2 4">CCMP2712</strain>
    </source>
</reference>
<dbReference type="AlphaFoldDB" id="L1K312"/>
<evidence type="ECO:0000313" key="2">
    <source>
        <dbReference type="EMBL" id="EKX55211.1"/>
    </source>
</evidence>
<gene>
    <name evidence="2" type="ORF">GUITHDRAFT_131465</name>
</gene>
<dbReference type="SMART" id="SM00228">
    <property type="entry name" value="PDZ"/>
    <property type="match status" value="2"/>
</dbReference>
<dbReference type="PANTHER" id="PTHR32060:SF22">
    <property type="entry name" value="CARBOXYL-TERMINAL-PROCESSING PEPTIDASE 3, CHLOROPLASTIC"/>
    <property type="match status" value="1"/>
</dbReference>
<dbReference type="GO" id="GO:0004175">
    <property type="term" value="F:endopeptidase activity"/>
    <property type="evidence" value="ECO:0007669"/>
    <property type="project" value="TreeGrafter"/>
</dbReference>
<dbReference type="Gene3D" id="2.30.42.10">
    <property type="match status" value="1"/>
</dbReference>
<dbReference type="InterPro" id="IPR001478">
    <property type="entry name" value="PDZ"/>
</dbReference>
<organism evidence="2">
    <name type="scientific">Guillardia theta (strain CCMP2712)</name>
    <name type="common">Cryptophyte</name>
    <dbReference type="NCBI Taxonomy" id="905079"/>
    <lineage>
        <taxon>Eukaryota</taxon>
        <taxon>Cryptophyceae</taxon>
        <taxon>Pyrenomonadales</taxon>
        <taxon>Geminigeraceae</taxon>
        <taxon>Guillardia</taxon>
    </lineage>
</organism>
<feature type="domain" description="PDZ" evidence="1">
    <location>
        <begin position="18"/>
        <end position="80"/>
    </location>
</feature>
<dbReference type="EnsemblProtists" id="EKX55211">
    <property type="protein sequence ID" value="EKX55211"/>
    <property type="gene ID" value="GUITHDRAFT_131465"/>
</dbReference>
<proteinExistence type="predicted"/>
<sequence length="262" mass="28690">MDAAARLDKETKDITSMTMEIANRIHQYTGVGIKIRENREVVGILPGSNAERSGNVMIGDKLLRIDGLDLPERLPIKNISALMQGEPETAICLTFLRGNHELVVNLERNKATPRIVNDDSMPSEQNLQAVSSGALWCPGIELDDDLLISKVAQSQPEVLAGDEIISINAIRVSGLDKKHVYRLLESSQEGERKTILLSRRSRIGGANDLVVAEVDCVFEYREHADAQEQSNDPGKRSAKKSNFGGLSGLLSGVSRKLSTVFT</sequence>
<dbReference type="EMBL" id="JH992965">
    <property type="protein sequence ID" value="EKX55211.1"/>
    <property type="molecule type" value="Genomic_DNA"/>
</dbReference>
<dbReference type="PROSITE" id="PS50106">
    <property type="entry name" value="PDZ"/>
    <property type="match status" value="1"/>
</dbReference>
<reference evidence="3" key="3">
    <citation type="submission" date="2015-06" db="UniProtKB">
        <authorList>
            <consortium name="EnsemblProtists"/>
        </authorList>
    </citation>
    <scope>IDENTIFICATION</scope>
</reference>
<evidence type="ECO:0000313" key="3">
    <source>
        <dbReference type="EnsemblProtists" id="EKX55211"/>
    </source>
</evidence>
<reference evidence="4" key="2">
    <citation type="submission" date="2012-11" db="EMBL/GenBank/DDBJ databases">
        <authorList>
            <person name="Kuo A."/>
            <person name="Curtis B.A."/>
            <person name="Tanifuji G."/>
            <person name="Burki F."/>
            <person name="Gruber A."/>
            <person name="Irimia M."/>
            <person name="Maruyama S."/>
            <person name="Arias M.C."/>
            <person name="Ball S.G."/>
            <person name="Gile G.H."/>
            <person name="Hirakawa Y."/>
            <person name="Hopkins J.F."/>
            <person name="Rensing S.A."/>
            <person name="Schmutz J."/>
            <person name="Symeonidi A."/>
            <person name="Elias M."/>
            <person name="Eveleigh R.J."/>
            <person name="Herman E.K."/>
            <person name="Klute M.J."/>
            <person name="Nakayama T."/>
            <person name="Obornik M."/>
            <person name="Reyes-Prieto A."/>
            <person name="Armbrust E.V."/>
            <person name="Aves S.J."/>
            <person name="Beiko R.G."/>
            <person name="Coutinho P."/>
            <person name="Dacks J.B."/>
            <person name="Durnford D.G."/>
            <person name="Fast N.M."/>
            <person name="Green B.R."/>
            <person name="Grisdale C."/>
            <person name="Hempe F."/>
            <person name="Henrissat B."/>
            <person name="Hoppner M.P."/>
            <person name="Ishida K.-I."/>
            <person name="Kim E."/>
            <person name="Koreny L."/>
            <person name="Kroth P.G."/>
            <person name="Liu Y."/>
            <person name="Malik S.-B."/>
            <person name="Maier U.G."/>
            <person name="McRose D."/>
            <person name="Mock T."/>
            <person name="Neilson J.A."/>
            <person name="Onodera N.T."/>
            <person name="Poole A.M."/>
            <person name="Pritham E.J."/>
            <person name="Richards T.A."/>
            <person name="Rocap G."/>
            <person name="Roy S.W."/>
            <person name="Sarai C."/>
            <person name="Schaack S."/>
            <person name="Shirato S."/>
            <person name="Slamovits C.H."/>
            <person name="Spencer D.F."/>
            <person name="Suzuki S."/>
            <person name="Worden A.Z."/>
            <person name="Zauner S."/>
            <person name="Barry K."/>
            <person name="Bell C."/>
            <person name="Bharti A.K."/>
            <person name="Crow J.A."/>
            <person name="Grimwood J."/>
            <person name="Kramer R."/>
            <person name="Lindquist E."/>
            <person name="Lucas S."/>
            <person name="Salamov A."/>
            <person name="McFadden G.I."/>
            <person name="Lane C.E."/>
            <person name="Keeling P.J."/>
            <person name="Gray M.W."/>
            <person name="Grigoriev I.V."/>
            <person name="Archibald J.M."/>
        </authorList>
    </citation>
    <scope>NUCLEOTIDE SEQUENCE</scope>
    <source>
        <strain evidence="4">CCMP2712</strain>
    </source>
</reference>
<evidence type="ECO:0000259" key="1">
    <source>
        <dbReference type="PROSITE" id="PS50106"/>
    </source>
</evidence>
<protein>
    <recommendedName>
        <fullName evidence="1">PDZ domain-containing protein</fullName>
    </recommendedName>
</protein>
<dbReference type="InterPro" id="IPR036034">
    <property type="entry name" value="PDZ_sf"/>
</dbReference>
<dbReference type="Proteomes" id="UP000011087">
    <property type="component" value="Unassembled WGS sequence"/>
</dbReference>
<dbReference type="PaxDb" id="55529-EKX55211"/>
<accession>L1K312</accession>
<dbReference type="HOGENOM" id="CLU_1063340_0_0_1"/>
<dbReference type="GeneID" id="17311971"/>
<evidence type="ECO:0000313" key="4">
    <source>
        <dbReference type="Proteomes" id="UP000011087"/>
    </source>
</evidence>
<name>L1K312_GUITC</name>
<dbReference type="KEGG" id="gtt:GUITHDRAFT_131465"/>
<dbReference type="RefSeq" id="XP_005842191.1">
    <property type="nucleotide sequence ID" value="XM_005842134.1"/>
</dbReference>
<dbReference type="PANTHER" id="PTHR32060">
    <property type="entry name" value="TAIL-SPECIFIC PROTEASE"/>
    <property type="match status" value="1"/>
</dbReference>
<keyword evidence="4" id="KW-1185">Reference proteome</keyword>
<dbReference type="SUPFAM" id="SSF50156">
    <property type="entry name" value="PDZ domain-like"/>
    <property type="match status" value="2"/>
</dbReference>